<accession>A0A162EEU4</accession>
<dbReference type="Proteomes" id="UP000076858">
    <property type="component" value="Unassembled WGS sequence"/>
</dbReference>
<dbReference type="EMBL" id="LRGB01001937">
    <property type="protein sequence ID" value="KZS09950.1"/>
    <property type="molecule type" value="Genomic_DNA"/>
</dbReference>
<dbReference type="AlphaFoldDB" id="A0A162EEU4"/>
<sequence length="46" mass="5126">MRVPNRFDYSGKNMMRQMIDQHGSNNKCCTRSGTASGADPHSLHST</sequence>
<feature type="region of interest" description="Disordered" evidence="1">
    <location>
        <begin position="22"/>
        <end position="46"/>
    </location>
</feature>
<evidence type="ECO:0000313" key="2">
    <source>
        <dbReference type="EMBL" id="KZS09950.1"/>
    </source>
</evidence>
<keyword evidence="3" id="KW-1185">Reference proteome</keyword>
<reference evidence="2 3" key="1">
    <citation type="submission" date="2016-03" db="EMBL/GenBank/DDBJ databases">
        <title>EvidentialGene: Evidence-directed Construction of Genes on Genomes.</title>
        <authorList>
            <person name="Gilbert D.G."/>
            <person name="Choi J.-H."/>
            <person name="Mockaitis K."/>
            <person name="Colbourne J."/>
            <person name="Pfrender M."/>
        </authorList>
    </citation>
    <scope>NUCLEOTIDE SEQUENCE [LARGE SCALE GENOMIC DNA]</scope>
    <source>
        <strain evidence="2 3">Xinb3</strain>
        <tissue evidence="2">Complete organism</tissue>
    </source>
</reference>
<evidence type="ECO:0000256" key="1">
    <source>
        <dbReference type="SAM" id="MobiDB-lite"/>
    </source>
</evidence>
<proteinExistence type="predicted"/>
<feature type="compositionally biased region" description="Polar residues" evidence="1">
    <location>
        <begin position="22"/>
        <end position="35"/>
    </location>
</feature>
<comment type="caution">
    <text evidence="2">The sequence shown here is derived from an EMBL/GenBank/DDBJ whole genome shotgun (WGS) entry which is preliminary data.</text>
</comment>
<organism evidence="2 3">
    <name type="scientific">Daphnia magna</name>
    <dbReference type="NCBI Taxonomy" id="35525"/>
    <lineage>
        <taxon>Eukaryota</taxon>
        <taxon>Metazoa</taxon>
        <taxon>Ecdysozoa</taxon>
        <taxon>Arthropoda</taxon>
        <taxon>Crustacea</taxon>
        <taxon>Branchiopoda</taxon>
        <taxon>Diplostraca</taxon>
        <taxon>Cladocera</taxon>
        <taxon>Anomopoda</taxon>
        <taxon>Daphniidae</taxon>
        <taxon>Daphnia</taxon>
    </lineage>
</organism>
<protein>
    <submittedName>
        <fullName evidence="2">Uncharacterized protein</fullName>
    </submittedName>
</protein>
<name>A0A162EEU4_9CRUS</name>
<evidence type="ECO:0000313" key="3">
    <source>
        <dbReference type="Proteomes" id="UP000076858"/>
    </source>
</evidence>
<gene>
    <name evidence="2" type="ORF">APZ42_025785</name>
</gene>